<accession>W2MBL0</accession>
<dbReference type="Proteomes" id="UP000054423">
    <property type="component" value="Unassembled WGS sequence"/>
</dbReference>
<reference evidence="3" key="2">
    <citation type="submission" date="2013-11" db="EMBL/GenBank/DDBJ databases">
        <title>The Genome Sequence of Phytophthora parasitica IAC_01/95.</title>
        <authorList>
            <consortium name="The Broad Institute Genomics Platform"/>
            <person name="Russ C."/>
            <person name="Tyler B."/>
            <person name="Panabieres F."/>
            <person name="Shan W."/>
            <person name="Tripathy S."/>
            <person name="Grunwald N."/>
            <person name="Machado M."/>
            <person name="Johnson C.S."/>
            <person name="Arredondo F."/>
            <person name="Hong C."/>
            <person name="Coffey M."/>
            <person name="Young S.K."/>
            <person name="Zeng Q."/>
            <person name="Gargeya S."/>
            <person name="Fitzgerald M."/>
            <person name="Abouelleil A."/>
            <person name="Alvarado L."/>
            <person name="Chapman S.B."/>
            <person name="Gainer-Dewar J."/>
            <person name="Goldberg J."/>
            <person name="Griggs A."/>
            <person name="Gujja S."/>
            <person name="Hansen M."/>
            <person name="Howarth C."/>
            <person name="Imamovic A."/>
            <person name="Ireland A."/>
            <person name="Larimer J."/>
            <person name="McCowan C."/>
            <person name="Murphy C."/>
            <person name="Pearson M."/>
            <person name="Poon T.W."/>
            <person name="Priest M."/>
            <person name="Roberts A."/>
            <person name="Saif S."/>
            <person name="Shea T."/>
            <person name="Sykes S."/>
            <person name="Wortman J."/>
            <person name="Nusbaum C."/>
            <person name="Birren B."/>
        </authorList>
    </citation>
    <scope>NUCLEOTIDE SEQUENCE [LARGE SCALE GENOMIC DNA]</scope>
    <source>
        <strain evidence="3">IAC_01/95</strain>
    </source>
</reference>
<dbReference type="Proteomes" id="UP000054532">
    <property type="component" value="Unassembled WGS sequence"/>
</dbReference>
<proteinExistence type="predicted"/>
<protein>
    <submittedName>
        <fullName evidence="3">Uncharacterized protein</fullName>
    </submittedName>
</protein>
<dbReference type="EMBL" id="KI682919">
    <property type="protein sequence ID" value="ETL79792.1"/>
    <property type="molecule type" value="Genomic_DNA"/>
</dbReference>
<dbReference type="EMBL" id="KI696149">
    <property type="protein sequence ID" value="ETM33033.1"/>
    <property type="molecule type" value="Genomic_DNA"/>
</dbReference>
<reference evidence="1" key="1">
    <citation type="submission" date="2013-11" db="EMBL/GenBank/DDBJ databases">
        <title>The Genome Sequence of Phytophthora parasitica CHvinca01.</title>
        <authorList>
            <consortium name="The Broad Institute Genomics Platform"/>
            <person name="Russ C."/>
            <person name="Tyler B."/>
            <person name="Panabieres F."/>
            <person name="Shan W."/>
            <person name="Tripathy S."/>
            <person name="Grunwald N."/>
            <person name="Machado M."/>
            <person name="Johnson C.S."/>
            <person name="Arredondo F."/>
            <person name="Hong C."/>
            <person name="Coffey M."/>
            <person name="Young S.K."/>
            <person name="Zeng Q."/>
            <person name="Gargeya S."/>
            <person name="Fitzgerald M."/>
            <person name="Abouelleil A."/>
            <person name="Alvarado L."/>
            <person name="Chapman S.B."/>
            <person name="Gainer-Dewar J."/>
            <person name="Goldberg J."/>
            <person name="Griggs A."/>
            <person name="Gujja S."/>
            <person name="Hansen M."/>
            <person name="Howarth C."/>
            <person name="Imamovic A."/>
            <person name="Ireland A."/>
            <person name="Larimer J."/>
            <person name="McCowan C."/>
            <person name="Murphy C."/>
            <person name="Pearson M."/>
            <person name="Poon T.W."/>
            <person name="Priest M."/>
            <person name="Roberts A."/>
            <person name="Saif S."/>
            <person name="Shea T."/>
            <person name="Sykes S."/>
            <person name="Wortman J."/>
            <person name="Nusbaum C."/>
            <person name="Birren B."/>
        </authorList>
    </citation>
    <scope>NUCLEOTIDE SEQUENCE [LARGE SCALE GENOMIC DNA]</scope>
    <source>
        <strain evidence="1">CHvinca01</strain>
    </source>
</reference>
<sequence length="42" mass="4635">MVAPSLMARKIWLSRISPAEPGLHERFLAIMVLTTCPAGQQL</sequence>
<dbReference type="EMBL" id="KI682918">
    <property type="protein sequence ID" value="ETL79835.1"/>
    <property type="molecule type" value="Genomic_DNA"/>
</dbReference>
<gene>
    <name evidence="3" type="ORF">L914_19668</name>
    <name evidence="2" type="ORF">L917_19622</name>
    <name evidence="1" type="ORF">L917_19623</name>
</gene>
<evidence type="ECO:0000313" key="2">
    <source>
        <dbReference type="EMBL" id="ETL79835.1"/>
    </source>
</evidence>
<name>W2MBL0_PHYNI</name>
<dbReference type="AlphaFoldDB" id="W2MBL0"/>
<organism evidence="3">
    <name type="scientific">Phytophthora nicotianae</name>
    <name type="common">Potato buckeye rot agent</name>
    <name type="synonym">Phytophthora parasitica</name>
    <dbReference type="NCBI Taxonomy" id="4792"/>
    <lineage>
        <taxon>Eukaryota</taxon>
        <taxon>Sar</taxon>
        <taxon>Stramenopiles</taxon>
        <taxon>Oomycota</taxon>
        <taxon>Peronosporomycetes</taxon>
        <taxon>Peronosporales</taxon>
        <taxon>Peronosporaceae</taxon>
        <taxon>Phytophthora</taxon>
    </lineage>
</organism>
<evidence type="ECO:0000313" key="3">
    <source>
        <dbReference type="EMBL" id="ETM33033.1"/>
    </source>
</evidence>
<evidence type="ECO:0000313" key="1">
    <source>
        <dbReference type="EMBL" id="ETL79792.1"/>
    </source>
</evidence>